<dbReference type="SUPFAM" id="SSF51905">
    <property type="entry name" value="FAD/NAD(P)-binding domain"/>
    <property type="match status" value="1"/>
</dbReference>
<proteinExistence type="inferred from homology"/>
<protein>
    <submittedName>
        <fullName evidence="3">GMC family oxidoreductase N-terminal domain-containing protein</fullName>
    </submittedName>
</protein>
<dbReference type="Gene3D" id="3.50.50.60">
    <property type="entry name" value="FAD/NAD(P)-binding domain"/>
    <property type="match status" value="1"/>
</dbReference>
<evidence type="ECO:0000256" key="2">
    <source>
        <dbReference type="SAM" id="MobiDB-lite"/>
    </source>
</evidence>
<dbReference type="InterPro" id="IPR012132">
    <property type="entry name" value="GMC_OxRdtase"/>
</dbReference>
<dbReference type="InterPro" id="IPR036188">
    <property type="entry name" value="FAD/NAD-bd_sf"/>
</dbReference>
<keyword evidence="4" id="KW-1185">Reference proteome</keyword>
<organism evidence="3 4">
    <name type="scientific">Microbacterium memoriense</name>
    <dbReference type="NCBI Taxonomy" id="2978350"/>
    <lineage>
        <taxon>Bacteria</taxon>
        <taxon>Bacillati</taxon>
        <taxon>Actinomycetota</taxon>
        <taxon>Actinomycetes</taxon>
        <taxon>Micrococcales</taxon>
        <taxon>Microbacteriaceae</taxon>
        <taxon>Microbacterium</taxon>
    </lineage>
</organism>
<dbReference type="Pfam" id="PF05834">
    <property type="entry name" value="Lycopene_cycl"/>
    <property type="match status" value="1"/>
</dbReference>
<dbReference type="PANTHER" id="PTHR11552:SF147">
    <property type="entry name" value="CHOLINE DEHYDROGENASE, MITOCHONDRIAL"/>
    <property type="match status" value="1"/>
</dbReference>
<name>A0ABT2PCE1_9MICO</name>
<reference evidence="3 4" key="1">
    <citation type="journal article" date="2024" name="Int. J. Syst. Evol. Microbiol.">
        <title>Microbacterium memoriense sp. nov., a member of the Actinomycetota from marine beach sediment of the north coast of Portugal.</title>
        <authorList>
            <person name="Santos J.D.N.D."/>
            <person name="Klimek D."/>
            <person name="Calusinska M."/>
            <person name="Lobo-da-Cunha A."/>
            <person name="Catita J."/>
            <person name="Goncalves H."/>
            <person name="Gonzalez I."/>
            <person name="Lage O.M."/>
        </authorList>
    </citation>
    <scope>NUCLEOTIDE SEQUENCE [LARGE SCALE GENOMIC DNA]</scope>
    <source>
        <strain evidence="3 4">PMIC_1C1B</strain>
    </source>
</reference>
<dbReference type="Proteomes" id="UP001300496">
    <property type="component" value="Unassembled WGS sequence"/>
</dbReference>
<dbReference type="RefSeq" id="WP_261606763.1">
    <property type="nucleotide sequence ID" value="NZ_JAODOR010000009.1"/>
</dbReference>
<feature type="region of interest" description="Disordered" evidence="2">
    <location>
        <begin position="128"/>
        <end position="151"/>
    </location>
</feature>
<evidence type="ECO:0000313" key="3">
    <source>
        <dbReference type="EMBL" id="MCT9002224.1"/>
    </source>
</evidence>
<comment type="caution">
    <text evidence="3">The sequence shown here is derived from an EMBL/GenBank/DDBJ whole genome shotgun (WGS) entry which is preliminary data.</text>
</comment>
<gene>
    <name evidence="3" type="ORF">N4R40_07595</name>
</gene>
<evidence type="ECO:0000313" key="4">
    <source>
        <dbReference type="Proteomes" id="UP001300496"/>
    </source>
</evidence>
<evidence type="ECO:0000256" key="1">
    <source>
        <dbReference type="ARBA" id="ARBA00010790"/>
    </source>
</evidence>
<dbReference type="Gene3D" id="3.30.560.10">
    <property type="entry name" value="Glucose Oxidase, domain 3"/>
    <property type="match status" value="1"/>
</dbReference>
<comment type="similarity">
    <text evidence="1">Belongs to the GMC oxidoreductase family.</text>
</comment>
<dbReference type="PANTHER" id="PTHR11552">
    <property type="entry name" value="GLUCOSE-METHANOL-CHOLINE GMC OXIDOREDUCTASE"/>
    <property type="match status" value="1"/>
</dbReference>
<accession>A0ABT2PCE1</accession>
<dbReference type="EMBL" id="JAODOR010000009">
    <property type="protein sequence ID" value="MCT9002224.1"/>
    <property type="molecule type" value="Genomic_DNA"/>
</dbReference>
<sequence>MSARTLDADYVVVGAGSAGAALAARLSEDPTVSVLLLEAGPSDRAVELHIPAAFSKLFRGRYDWNYDTVPQSALEGRTVYWPRELGELEVLLRWVRGGGRTPDLGTGLRTPLLAPVRGLNNSCCRVSTRGARPGNTAQPARKPSRLQELFR</sequence>